<dbReference type="GO" id="GO:0006955">
    <property type="term" value="P:immune response"/>
    <property type="evidence" value="ECO:0007669"/>
    <property type="project" value="InterPro"/>
</dbReference>
<dbReference type="Gene3D" id="1.20.1250.10">
    <property type="match status" value="1"/>
</dbReference>
<keyword evidence="1" id="KW-0202">Cytokine</keyword>
<organism evidence="2 3">
    <name type="scientific">Scomber scombrus</name>
    <name type="common">Atlantic mackerel</name>
    <name type="synonym">Scomber vernalis</name>
    <dbReference type="NCBI Taxonomy" id="13677"/>
    <lineage>
        <taxon>Eukaryota</taxon>
        <taxon>Metazoa</taxon>
        <taxon>Chordata</taxon>
        <taxon>Craniata</taxon>
        <taxon>Vertebrata</taxon>
        <taxon>Euteleostomi</taxon>
        <taxon>Actinopterygii</taxon>
        <taxon>Neopterygii</taxon>
        <taxon>Teleostei</taxon>
        <taxon>Neoteleostei</taxon>
        <taxon>Acanthomorphata</taxon>
        <taxon>Pelagiaria</taxon>
        <taxon>Scombriformes</taxon>
        <taxon>Scombridae</taxon>
        <taxon>Scomber</taxon>
    </lineage>
</organism>
<dbReference type="AlphaFoldDB" id="A0AAV1PET8"/>
<feature type="signal peptide" evidence="1">
    <location>
        <begin position="1"/>
        <end position="27"/>
    </location>
</feature>
<keyword evidence="1" id="KW-0339">Growth factor</keyword>
<keyword evidence="1" id="KW-1015">Disulfide bond</keyword>
<dbReference type="Pfam" id="PF03039">
    <property type="entry name" value="IL12"/>
    <property type="match status" value="1"/>
</dbReference>
<keyword evidence="1" id="KW-0732">Signal</keyword>
<keyword evidence="3" id="KW-1185">Reference proteome</keyword>
<dbReference type="GO" id="GO:0005125">
    <property type="term" value="F:cytokine activity"/>
    <property type="evidence" value="ECO:0007669"/>
    <property type="project" value="UniProtKB-KW"/>
</dbReference>
<reference evidence="2 3" key="1">
    <citation type="submission" date="2024-01" db="EMBL/GenBank/DDBJ databases">
        <authorList>
            <person name="Alioto T."/>
            <person name="Alioto T."/>
            <person name="Gomez Garrido J."/>
        </authorList>
    </citation>
    <scope>NUCLEOTIDE SEQUENCE [LARGE SCALE GENOMIC DNA]</scope>
</reference>
<comment type="similarity">
    <text evidence="1">Belongs to the IL-6 superfamily.</text>
</comment>
<evidence type="ECO:0000313" key="3">
    <source>
        <dbReference type="Proteomes" id="UP001314229"/>
    </source>
</evidence>
<evidence type="ECO:0000256" key="1">
    <source>
        <dbReference type="RuleBase" id="RU363133"/>
    </source>
</evidence>
<keyword evidence="1" id="KW-0964">Secreted</keyword>
<dbReference type="GO" id="GO:0005143">
    <property type="term" value="F:interleukin-12 receptor binding"/>
    <property type="evidence" value="ECO:0007669"/>
    <property type="project" value="InterPro"/>
</dbReference>
<proteinExistence type="inferred from homology"/>
<dbReference type="GO" id="GO:0005615">
    <property type="term" value="C:extracellular space"/>
    <property type="evidence" value="ECO:0007669"/>
    <property type="project" value="UniProtKB-KW"/>
</dbReference>
<accession>A0AAV1PET8</accession>
<dbReference type="InterPro" id="IPR009079">
    <property type="entry name" value="4_helix_cytokine-like_core"/>
</dbReference>
<sequence length="198" mass="22410">MQLIKLYFTPALLLLVVSCPVWQVSQSLPVKGPMKDSCVFYARTLLENITDTLTQNNLFTGIDCTKQSVDLRDTNTPSVCAPKEPTCSGTAKSEFDQHSCLTSIWEDLQYYYRFLAATPDPDIILGPSVLLSLRELMENCFTWSFPADLASKKAFTDQQRTYDERLSLCKVLKGFQVRTITINRVIGYMNSGEHTKDQ</sequence>
<feature type="chain" id="PRO_5043099791" description="Interleukin-12 subunit alpha" evidence="1">
    <location>
        <begin position="28"/>
        <end position="198"/>
    </location>
</feature>
<dbReference type="InterPro" id="IPR004281">
    <property type="entry name" value="IL-12_alpha"/>
</dbReference>
<gene>
    <name evidence="1" type="primary">IL12A</name>
    <name evidence="2" type="ORF">FSCOSCO3_A011556</name>
</gene>
<dbReference type="EMBL" id="CAWUFR010000136">
    <property type="protein sequence ID" value="CAK6969464.1"/>
    <property type="molecule type" value="Genomic_DNA"/>
</dbReference>
<comment type="caution">
    <text evidence="2">The sequence shown here is derived from an EMBL/GenBank/DDBJ whole genome shotgun (WGS) entry which is preliminary data.</text>
</comment>
<dbReference type="SUPFAM" id="SSF47266">
    <property type="entry name" value="4-helical cytokines"/>
    <property type="match status" value="1"/>
</dbReference>
<comment type="subunit">
    <text evidence="1">Heterodimer with IL12B; disulfide-linked. The heterodimer is known as interleukin IL-12.</text>
</comment>
<dbReference type="Proteomes" id="UP001314229">
    <property type="component" value="Unassembled WGS sequence"/>
</dbReference>
<comment type="subcellular location">
    <subcellularLocation>
        <location evidence="1">Secreted</location>
    </subcellularLocation>
</comment>
<name>A0AAV1PET8_SCOSC</name>
<protein>
    <recommendedName>
        <fullName evidence="1">Interleukin-12 subunit alpha</fullName>
        <shortName evidence="1">IL-12A</shortName>
    </recommendedName>
</protein>
<evidence type="ECO:0000313" key="2">
    <source>
        <dbReference type="EMBL" id="CAK6969464.1"/>
    </source>
</evidence>
<dbReference type="PROSITE" id="PS51257">
    <property type="entry name" value="PROKAR_LIPOPROTEIN"/>
    <property type="match status" value="1"/>
</dbReference>
<dbReference type="GO" id="GO:0008083">
    <property type="term" value="F:growth factor activity"/>
    <property type="evidence" value="ECO:0007669"/>
    <property type="project" value="UniProtKB-KW"/>
</dbReference>